<dbReference type="InterPro" id="IPR015590">
    <property type="entry name" value="Aldehyde_DH_dom"/>
</dbReference>
<reference evidence="4 5" key="1">
    <citation type="submission" date="2014-06" db="EMBL/GenBank/DDBJ databases">
        <title>Evolutionary Origins and Diversification of the Mycorrhizal Mutualists.</title>
        <authorList>
            <consortium name="DOE Joint Genome Institute"/>
            <consortium name="Mycorrhizal Genomics Consortium"/>
            <person name="Kohler A."/>
            <person name="Kuo A."/>
            <person name="Nagy L.G."/>
            <person name="Floudas D."/>
            <person name="Copeland A."/>
            <person name="Barry K.W."/>
            <person name="Cichocki N."/>
            <person name="Veneault-Fourrey C."/>
            <person name="LaButti K."/>
            <person name="Lindquist E.A."/>
            <person name="Lipzen A."/>
            <person name="Lundell T."/>
            <person name="Morin E."/>
            <person name="Murat C."/>
            <person name="Riley R."/>
            <person name="Ohm R."/>
            <person name="Sun H."/>
            <person name="Tunlid A."/>
            <person name="Henrissat B."/>
            <person name="Grigoriev I.V."/>
            <person name="Hibbett D.S."/>
            <person name="Martin F."/>
        </authorList>
    </citation>
    <scope>NUCLEOTIDE SEQUENCE [LARGE SCALE GENOMIC DNA]</scope>
    <source>
        <strain evidence="4 5">SS14</strain>
    </source>
</reference>
<organism evidence="4 5">
    <name type="scientific">Sphaerobolus stellatus (strain SS14)</name>
    <dbReference type="NCBI Taxonomy" id="990650"/>
    <lineage>
        <taxon>Eukaryota</taxon>
        <taxon>Fungi</taxon>
        <taxon>Dikarya</taxon>
        <taxon>Basidiomycota</taxon>
        <taxon>Agaricomycotina</taxon>
        <taxon>Agaricomycetes</taxon>
        <taxon>Phallomycetidae</taxon>
        <taxon>Geastrales</taxon>
        <taxon>Sphaerobolaceae</taxon>
        <taxon>Sphaerobolus</taxon>
    </lineage>
</organism>
<keyword evidence="2" id="KW-0812">Transmembrane</keyword>
<evidence type="ECO:0000256" key="2">
    <source>
        <dbReference type="SAM" id="Phobius"/>
    </source>
</evidence>
<sequence>MSQTTIIPHSQKPLITRTYPSSDELKGRVGKAKDAQQSWKKVPLSERIAIGRKFMEEFQAQVPDITLELSNQMGRPVRYSHLECKTMLARADYLLNIAPKALEDSVIPNYDNTGNKRLIQRVAHGVVLIIAPWNFPFLVMINGILPAIIAGNSVLLKPSPQTPLTAERIATAWARAGLPENVLQVLHLSPELTEQAVKDPRVNYVVFTGSVKGGKAIDAAAAQSEAFKGVALEVCG</sequence>
<dbReference type="Proteomes" id="UP000054279">
    <property type="component" value="Unassembled WGS sequence"/>
</dbReference>
<feature type="domain" description="Aldehyde dehydrogenase" evidence="3">
    <location>
        <begin position="5"/>
        <end position="236"/>
    </location>
</feature>
<protein>
    <recommendedName>
        <fullName evidence="3">Aldehyde dehydrogenase domain-containing protein</fullName>
    </recommendedName>
</protein>
<dbReference type="EMBL" id="KN837168">
    <property type="protein sequence ID" value="KIJ37556.1"/>
    <property type="molecule type" value="Genomic_DNA"/>
</dbReference>
<gene>
    <name evidence="4" type="ORF">M422DRAFT_177737</name>
</gene>
<dbReference type="Gene3D" id="3.40.605.10">
    <property type="entry name" value="Aldehyde Dehydrogenase, Chain A, domain 1"/>
    <property type="match status" value="1"/>
</dbReference>
<keyword evidence="2" id="KW-0472">Membrane</keyword>
<evidence type="ECO:0000259" key="3">
    <source>
        <dbReference type="Pfam" id="PF00171"/>
    </source>
</evidence>
<dbReference type="InterPro" id="IPR016161">
    <property type="entry name" value="Ald_DH/histidinol_DH"/>
</dbReference>
<keyword evidence="2" id="KW-1133">Transmembrane helix</keyword>
<dbReference type="OrthoDB" id="310895at2759"/>
<keyword evidence="5" id="KW-1185">Reference proteome</keyword>
<evidence type="ECO:0000313" key="5">
    <source>
        <dbReference type="Proteomes" id="UP000054279"/>
    </source>
</evidence>
<evidence type="ECO:0000256" key="1">
    <source>
        <dbReference type="ARBA" id="ARBA00009986"/>
    </source>
</evidence>
<name>A0A0C9VJJ7_SPHS4</name>
<dbReference type="AlphaFoldDB" id="A0A0C9VJJ7"/>
<comment type="similarity">
    <text evidence="1">Belongs to the aldehyde dehydrogenase family.</text>
</comment>
<dbReference type="SUPFAM" id="SSF53720">
    <property type="entry name" value="ALDH-like"/>
    <property type="match status" value="1"/>
</dbReference>
<accession>A0A0C9VJJ7</accession>
<feature type="non-terminal residue" evidence="4">
    <location>
        <position position="1"/>
    </location>
</feature>
<dbReference type="Pfam" id="PF00171">
    <property type="entry name" value="Aldedh"/>
    <property type="match status" value="1"/>
</dbReference>
<feature type="transmembrane region" description="Helical" evidence="2">
    <location>
        <begin position="126"/>
        <end position="149"/>
    </location>
</feature>
<dbReference type="InterPro" id="IPR016162">
    <property type="entry name" value="Ald_DH_N"/>
</dbReference>
<evidence type="ECO:0000313" key="4">
    <source>
        <dbReference type="EMBL" id="KIJ37556.1"/>
    </source>
</evidence>
<proteinExistence type="inferred from homology"/>
<dbReference type="HOGENOM" id="CLU_005391_6_3_1"/>
<dbReference type="PANTHER" id="PTHR11699">
    <property type="entry name" value="ALDEHYDE DEHYDROGENASE-RELATED"/>
    <property type="match status" value="1"/>
</dbReference>
<dbReference type="GO" id="GO:0016491">
    <property type="term" value="F:oxidoreductase activity"/>
    <property type="evidence" value="ECO:0007669"/>
    <property type="project" value="InterPro"/>
</dbReference>